<evidence type="ECO:0000313" key="3">
    <source>
        <dbReference type="Proteomes" id="UP001500880"/>
    </source>
</evidence>
<proteinExistence type="predicted"/>
<accession>A0ABN1BAY3</accession>
<protein>
    <recommendedName>
        <fullName evidence="4">DUF3899 domain-containing protein</fullName>
    </recommendedName>
</protein>
<reference evidence="2 3" key="1">
    <citation type="journal article" date="2019" name="Int. J. Syst. Evol. Microbiol.">
        <title>The Global Catalogue of Microorganisms (GCM) 10K type strain sequencing project: providing services to taxonomists for standard genome sequencing and annotation.</title>
        <authorList>
            <consortium name="The Broad Institute Genomics Platform"/>
            <consortium name="The Broad Institute Genome Sequencing Center for Infectious Disease"/>
            <person name="Wu L."/>
            <person name="Ma J."/>
        </authorList>
    </citation>
    <scope>NUCLEOTIDE SEQUENCE [LARGE SCALE GENOMIC DNA]</scope>
    <source>
        <strain evidence="2 3">JCM 12389</strain>
    </source>
</reference>
<name>A0ABN1BAY3_9BACI</name>
<keyword evidence="1" id="KW-1133">Transmembrane helix</keyword>
<evidence type="ECO:0008006" key="4">
    <source>
        <dbReference type="Google" id="ProtNLM"/>
    </source>
</evidence>
<organism evidence="2 3">
    <name type="scientific">Salinibacillus aidingensis</name>
    <dbReference type="NCBI Taxonomy" id="237684"/>
    <lineage>
        <taxon>Bacteria</taxon>
        <taxon>Bacillati</taxon>
        <taxon>Bacillota</taxon>
        <taxon>Bacilli</taxon>
        <taxon>Bacillales</taxon>
        <taxon>Bacillaceae</taxon>
        <taxon>Salinibacillus</taxon>
    </lineage>
</organism>
<keyword evidence="3" id="KW-1185">Reference proteome</keyword>
<feature type="transmembrane region" description="Helical" evidence="1">
    <location>
        <begin position="81"/>
        <end position="103"/>
    </location>
</feature>
<dbReference type="RefSeq" id="WP_343840453.1">
    <property type="nucleotide sequence ID" value="NZ_BAAADO010000004.1"/>
</dbReference>
<dbReference type="Proteomes" id="UP001500880">
    <property type="component" value="Unassembled WGS sequence"/>
</dbReference>
<keyword evidence="1" id="KW-0812">Transmembrane</keyword>
<feature type="transmembrane region" description="Helical" evidence="1">
    <location>
        <begin position="36"/>
        <end position="60"/>
    </location>
</feature>
<sequence>MKKVAIHSFIWAVMIAAIVWGASLIFAFSYGEWSFLIGLGLSVVLYFFNSSGGVLSKMAAYEASETGWKIQKDSNELKANVGPLFFGSVLYTLISFIATIILYF</sequence>
<gene>
    <name evidence="2" type="ORF">GCM10008986_20140</name>
</gene>
<evidence type="ECO:0000256" key="1">
    <source>
        <dbReference type="SAM" id="Phobius"/>
    </source>
</evidence>
<keyword evidence="1" id="KW-0472">Membrane</keyword>
<evidence type="ECO:0000313" key="2">
    <source>
        <dbReference type="EMBL" id="GAA0493638.1"/>
    </source>
</evidence>
<dbReference type="EMBL" id="BAAADO010000004">
    <property type="protein sequence ID" value="GAA0493638.1"/>
    <property type="molecule type" value="Genomic_DNA"/>
</dbReference>
<feature type="transmembrane region" description="Helical" evidence="1">
    <location>
        <begin position="9"/>
        <end position="30"/>
    </location>
</feature>
<comment type="caution">
    <text evidence="2">The sequence shown here is derived from an EMBL/GenBank/DDBJ whole genome shotgun (WGS) entry which is preliminary data.</text>
</comment>